<gene>
    <name evidence="3" type="ORF">PSON_ATCC_30995.1.T0540053</name>
</gene>
<dbReference type="Pfam" id="PF07885">
    <property type="entry name" value="Ion_trans_2"/>
    <property type="match status" value="1"/>
</dbReference>
<feature type="transmembrane region" description="Helical" evidence="1">
    <location>
        <begin position="264"/>
        <end position="285"/>
    </location>
</feature>
<evidence type="ECO:0000259" key="2">
    <source>
        <dbReference type="PROSITE" id="PS50042"/>
    </source>
</evidence>
<dbReference type="PANTHER" id="PTHR47823:SF9">
    <property type="entry name" value="CHROMOSOME UNDETERMINED SCAFFOLD_10, WHOLE GENOME SHOTGUN SEQUENCE"/>
    <property type="match status" value="1"/>
</dbReference>
<keyword evidence="1" id="KW-1133">Transmembrane helix</keyword>
<reference evidence="3" key="1">
    <citation type="submission" date="2021-01" db="EMBL/GenBank/DDBJ databases">
        <authorList>
            <consortium name="Genoscope - CEA"/>
            <person name="William W."/>
        </authorList>
    </citation>
    <scope>NUCLEOTIDE SEQUENCE</scope>
</reference>
<dbReference type="PANTHER" id="PTHR47823">
    <property type="entry name" value="ION_TRANS DOMAIN-CONTAINING PROTEIN"/>
    <property type="match status" value="1"/>
</dbReference>
<dbReference type="AlphaFoldDB" id="A0A8S1NJZ3"/>
<keyword evidence="1" id="KW-0812">Transmembrane</keyword>
<keyword evidence="1" id="KW-0472">Membrane</keyword>
<feature type="transmembrane region" description="Helical" evidence="1">
    <location>
        <begin position="129"/>
        <end position="147"/>
    </location>
</feature>
<feature type="domain" description="Cyclic nucleotide-binding" evidence="2">
    <location>
        <begin position="435"/>
        <end position="533"/>
    </location>
</feature>
<comment type="caution">
    <text evidence="3">The sequence shown here is derived from an EMBL/GenBank/DDBJ whole genome shotgun (WGS) entry which is preliminary data.</text>
</comment>
<feature type="transmembrane region" description="Helical" evidence="1">
    <location>
        <begin position="153"/>
        <end position="173"/>
    </location>
</feature>
<dbReference type="Proteomes" id="UP000692954">
    <property type="component" value="Unassembled WGS sequence"/>
</dbReference>
<keyword evidence="4" id="KW-1185">Reference proteome</keyword>
<evidence type="ECO:0000313" key="3">
    <source>
        <dbReference type="EMBL" id="CAD8089315.1"/>
    </source>
</evidence>
<evidence type="ECO:0000313" key="4">
    <source>
        <dbReference type="Proteomes" id="UP000692954"/>
    </source>
</evidence>
<dbReference type="EMBL" id="CAJJDN010000054">
    <property type="protein sequence ID" value="CAD8089315.1"/>
    <property type="molecule type" value="Genomic_DNA"/>
</dbReference>
<dbReference type="OrthoDB" id="2021138at2759"/>
<dbReference type="InterPro" id="IPR013099">
    <property type="entry name" value="K_chnl_dom"/>
</dbReference>
<name>A0A8S1NJZ3_9CILI</name>
<dbReference type="Pfam" id="PF00027">
    <property type="entry name" value="cNMP_binding"/>
    <property type="match status" value="1"/>
</dbReference>
<feature type="transmembrane region" description="Helical" evidence="1">
    <location>
        <begin position="317"/>
        <end position="337"/>
    </location>
</feature>
<dbReference type="InterPro" id="IPR000595">
    <property type="entry name" value="cNMP-bd_dom"/>
</dbReference>
<proteinExistence type="predicted"/>
<organism evidence="3 4">
    <name type="scientific">Paramecium sonneborni</name>
    <dbReference type="NCBI Taxonomy" id="65129"/>
    <lineage>
        <taxon>Eukaryota</taxon>
        <taxon>Sar</taxon>
        <taxon>Alveolata</taxon>
        <taxon>Ciliophora</taxon>
        <taxon>Intramacronucleata</taxon>
        <taxon>Oligohymenophorea</taxon>
        <taxon>Peniculida</taxon>
        <taxon>Parameciidae</taxon>
        <taxon>Paramecium</taxon>
    </lineage>
</organism>
<dbReference type="CDD" id="cd00038">
    <property type="entry name" value="CAP_ED"/>
    <property type="match status" value="1"/>
</dbReference>
<sequence length="801" mass="96132">MNGYCYQPSTKEIIENLQTNSQSPHLELVSTTRQMARSTYQRPKKIRRNTTISIFTQQNESESPKKTQRSLFLLKKYINVVRISKSFINSLKEYQTKQKIERLDSKQWRKQSLLPFYPDHFFIKKWRNLIEVLTFSSVILYPIYISYEVNNIFEIVIFLLDLLFIIDIIRNFLTGYIDESNNLIIDFNSIFKHYLKTWFLLDVLSIIPSTNYEKEWLKKFKMIRVLKYFLNHKEVTYKGQENYIQLIESFNAEQEFTLKSGTKYLLNVGVTSCLLIHIFGCWQHFFKQQNYITTIYWSSQTITTVGYGDINTNYELAVLWMIIGVAFYSFTIGDFALMMSKSKVNADQDLLFSIEQLSHSQNFSEKLKHKFLLFVKNNLYHNQFWLTEYRSMAKELPHHLNLYLTLSAMLDICKQIPIFLYDINFTSYLLLNIRYLIVDEGFILYREGQSSSEIFFLLQGDIRITTKDKTVLLNILEGTIFGEFEAIEEKLRGTYCVAHKKSICLVIPYRILRRVMQQSQILDFEIRQLHLRRRRLIINHFIEEKRRKQAYKRQEARFYTQSFIQMTKEEYVINKKANQIFSVEEYNKSLLNKIIGKKLQRLSLFLVKFKRSVQRVIEMNHQLDETIPEQWKELTNYQLIKRVFPKDYLSDKYSQISLSRKSSSVHSSVSKFSKMKYSTYSQQYFFQKLPEIRLKHIVLQHIRLTKNKFVPLQQIINKYQDDPEQLNLKKKESVERSVWTKKFTKISQTVILRIDQIEESGDKYNDIMQRMKIIEKLWLKGSMYKFEWFQNKYGKDKKFLI</sequence>
<protein>
    <recommendedName>
        <fullName evidence="2">Cyclic nucleotide-binding domain-containing protein</fullName>
    </recommendedName>
</protein>
<dbReference type="PROSITE" id="PS50042">
    <property type="entry name" value="CNMP_BINDING_3"/>
    <property type="match status" value="1"/>
</dbReference>
<evidence type="ECO:0000256" key="1">
    <source>
        <dbReference type="SAM" id="Phobius"/>
    </source>
</evidence>
<accession>A0A8S1NJZ3</accession>